<protein>
    <submittedName>
        <fullName evidence="1">Uncharacterized protein</fullName>
    </submittedName>
</protein>
<gene>
    <name evidence="1" type="ORF">GcC1_216035</name>
</gene>
<dbReference type="EMBL" id="MCBR01021634">
    <property type="protein sequence ID" value="RKF53962.1"/>
    <property type="molecule type" value="Genomic_DNA"/>
</dbReference>
<comment type="caution">
    <text evidence="1">The sequence shown here is derived from an EMBL/GenBank/DDBJ whole genome shotgun (WGS) entry which is preliminary data.</text>
</comment>
<organism evidence="1 2">
    <name type="scientific">Golovinomyces cichoracearum</name>
    <dbReference type="NCBI Taxonomy" id="62708"/>
    <lineage>
        <taxon>Eukaryota</taxon>
        <taxon>Fungi</taxon>
        <taxon>Dikarya</taxon>
        <taxon>Ascomycota</taxon>
        <taxon>Pezizomycotina</taxon>
        <taxon>Leotiomycetes</taxon>
        <taxon>Erysiphales</taxon>
        <taxon>Erysiphaceae</taxon>
        <taxon>Golovinomyces</taxon>
    </lineage>
</organism>
<proteinExistence type="predicted"/>
<name>A0A420H956_9PEZI</name>
<dbReference type="AlphaFoldDB" id="A0A420H956"/>
<accession>A0A420H956</accession>
<feature type="non-terminal residue" evidence="1">
    <location>
        <position position="1"/>
    </location>
</feature>
<evidence type="ECO:0000313" key="2">
    <source>
        <dbReference type="Proteomes" id="UP000285405"/>
    </source>
</evidence>
<evidence type="ECO:0000313" key="1">
    <source>
        <dbReference type="EMBL" id="RKF53962.1"/>
    </source>
</evidence>
<sequence>ALYTTSHRTLVIGHVTTCWGKESGYGFLTNCTPSTGMSFQITVSYSPARTSDAHDFSVTSSIPEYKYSNNWYKEKLNIELLLTHLRCPKFTYSSTKNLLTQDTGPTNRRVSEIDICNAGISLVMENEVTGTPKLLKGYMSVIFDPNTTLLGYLRYVEHIEHLHPHHMKVQSSSILNRNS</sequence>
<dbReference type="Proteomes" id="UP000285405">
    <property type="component" value="Unassembled WGS sequence"/>
</dbReference>
<reference evidence="1 2" key="1">
    <citation type="journal article" date="2018" name="BMC Genomics">
        <title>Comparative genome analyses reveal sequence features reflecting distinct modes of host-adaptation between dicot and monocot powdery mildew.</title>
        <authorList>
            <person name="Wu Y."/>
            <person name="Ma X."/>
            <person name="Pan Z."/>
            <person name="Kale S.D."/>
            <person name="Song Y."/>
            <person name="King H."/>
            <person name="Zhang Q."/>
            <person name="Presley C."/>
            <person name="Deng X."/>
            <person name="Wei C.I."/>
            <person name="Xiao S."/>
        </authorList>
    </citation>
    <scope>NUCLEOTIDE SEQUENCE [LARGE SCALE GENOMIC DNA]</scope>
    <source>
        <strain evidence="1">UCSC1</strain>
    </source>
</reference>